<gene>
    <name evidence="1" type="ORF">C8F04DRAFT_976203</name>
</gene>
<proteinExistence type="predicted"/>
<comment type="caution">
    <text evidence="1">The sequence shown here is derived from an EMBL/GenBank/DDBJ whole genome shotgun (WGS) entry which is preliminary data.</text>
</comment>
<sequence length="391" mass="43899">QRLRSNEHSRGAMCSKPPPFSLQRDALFSPVGWQGAAPPPLARKKILRLHRSQAHGRGLHPYISKFYPVPYKICDSIRDERSTVFVDSASVIFMFRSSRISYLKDNADKIENTITELCSADLKSPAIRAQCKGGMRGDHLPKILGHQCQSATRPQLNAWHAHNPEAAETFINDSTIQSLIGIVTNMVTIMFPGVAARFLADAKWHEERYGIKPLFGLFWNMCINAWFPGQKGIHCDPHADKKNQIGVCVLFIYVLKTGLNFDHTQRTWLVIWEAVVVVELPPWTITMYPSALLYHFNIDVDKIQFVTTEGNARPTWENATPIVDGDDCGRGSCVFFNQSTMCQGPATGFDTIAQAKLHGHSGRKDHRESAQEAFEHHLILVPVNQSIEAIS</sequence>
<dbReference type="Proteomes" id="UP001218188">
    <property type="component" value="Unassembled WGS sequence"/>
</dbReference>
<keyword evidence="2" id="KW-1185">Reference proteome</keyword>
<reference evidence="1" key="1">
    <citation type="submission" date="2023-03" db="EMBL/GenBank/DDBJ databases">
        <title>Massive genome expansion in bonnet fungi (Mycena s.s.) driven by repeated elements and novel gene families across ecological guilds.</title>
        <authorList>
            <consortium name="Lawrence Berkeley National Laboratory"/>
            <person name="Harder C.B."/>
            <person name="Miyauchi S."/>
            <person name="Viragh M."/>
            <person name="Kuo A."/>
            <person name="Thoen E."/>
            <person name="Andreopoulos B."/>
            <person name="Lu D."/>
            <person name="Skrede I."/>
            <person name="Drula E."/>
            <person name="Henrissat B."/>
            <person name="Morin E."/>
            <person name="Kohler A."/>
            <person name="Barry K."/>
            <person name="LaButti K."/>
            <person name="Morin E."/>
            <person name="Salamov A."/>
            <person name="Lipzen A."/>
            <person name="Mereny Z."/>
            <person name="Hegedus B."/>
            <person name="Baldrian P."/>
            <person name="Stursova M."/>
            <person name="Weitz H."/>
            <person name="Taylor A."/>
            <person name="Grigoriev I.V."/>
            <person name="Nagy L.G."/>
            <person name="Martin F."/>
            <person name="Kauserud H."/>
        </authorList>
    </citation>
    <scope>NUCLEOTIDE SEQUENCE</scope>
    <source>
        <strain evidence="1">CBHHK200</strain>
    </source>
</reference>
<dbReference type="EMBL" id="JARJCM010000309">
    <property type="protein sequence ID" value="KAJ7019050.1"/>
    <property type="molecule type" value="Genomic_DNA"/>
</dbReference>
<evidence type="ECO:0000313" key="2">
    <source>
        <dbReference type="Proteomes" id="UP001218188"/>
    </source>
</evidence>
<organism evidence="1 2">
    <name type="scientific">Mycena alexandri</name>
    <dbReference type="NCBI Taxonomy" id="1745969"/>
    <lineage>
        <taxon>Eukaryota</taxon>
        <taxon>Fungi</taxon>
        <taxon>Dikarya</taxon>
        <taxon>Basidiomycota</taxon>
        <taxon>Agaricomycotina</taxon>
        <taxon>Agaricomycetes</taxon>
        <taxon>Agaricomycetidae</taxon>
        <taxon>Agaricales</taxon>
        <taxon>Marasmiineae</taxon>
        <taxon>Mycenaceae</taxon>
        <taxon>Mycena</taxon>
    </lineage>
</organism>
<evidence type="ECO:0000313" key="1">
    <source>
        <dbReference type="EMBL" id="KAJ7019050.1"/>
    </source>
</evidence>
<feature type="non-terminal residue" evidence="1">
    <location>
        <position position="1"/>
    </location>
</feature>
<name>A0AAD6S176_9AGAR</name>
<dbReference type="AlphaFoldDB" id="A0AAD6S176"/>
<accession>A0AAD6S176</accession>
<protein>
    <submittedName>
        <fullName evidence="1">Uncharacterized protein</fullName>
    </submittedName>
</protein>